<dbReference type="InterPro" id="IPR013126">
    <property type="entry name" value="Hsp_70_fam"/>
</dbReference>
<organism evidence="6 7">
    <name type="scientific">Panagrolaimus davidi</name>
    <dbReference type="NCBI Taxonomy" id="227884"/>
    <lineage>
        <taxon>Eukaryota</taxon>
        <taxon>Metazoa</taxon>
        <taxon>Ecdysozoa</taxon>
        <taxon>Nematoda</taxon>
        <taxon>Chromadorea</taxon>
        <taxon>Rhabditida</taxon>
        <taxon>Tylenchina</taxon>
        <taxon>Panagrolaimomorpha</taxon>
        <taxon>Panagrolaimoidea</taxon>
        <taxon>Panagrolaimidae</taxon>
        <taxon>Panagrolaimus</taxon>
    </lineage>
</organism>
<evidence type="ECO:0000256" key="3">
    <source>
        <dbReference type="ARBA" id="ARBA00022840"/>
    </source>
</evidence>
<dbReference type="AlphaFoldDB" id="A0A914P9Q0"/>
<evidence type="ECO:0000256" key="2">
    <source>
        <dbReference type="ARBA" id="ARBA00022741"/>
    </source>
</evidence>
<dbReference type="PANTHER" id="PTHR45639">
    <property type="entry name" value="HSC70CB, ISOFORM G-RELATED"/>
    <property type="match status" value="1"/>
</dbReference>
<dbReference type="PANTHER" id="PTHR45639:SF3">
    <property type="entry name" value="HYPOXIA UP-REGULATED PROTEIN 1"/>
    <property type="match status" value="1"/>
</dbReference>
<dbReference type="Proteomes" id="UP000887578">
    <property type="component" value="Unplaced"/>
</dbReference>
<dbReference type="SUPFAM" id="SSF53067">
    <property type="entry name" value="Actin-like ATPase domain"/>
    <property type="match status" value="2"/>
</dbReference>
<accession>A0A914P9Q0</accession>
<dbReference type="GO" id="GO:0005524">
    <property type="term" value="F:ATP binding"/>
    <property type="evidence" value="ECO:0007669"/>
    <property type="project" value="UniProtKB-KW"/>
</dbReference>
<evidence type="ECO:0000256" key="4">
    <source>
        <dbReference type="ARBA" id="ARBA00023186"/>
    </source>
</evidence>
<dbReference type="Gene3D" id="3.30.420.40">
    <property type="match status" value="2"/>
</dbReference>
<dbReference type="InterPro" id="IPR043129">
    <property type="entry name" value="ATPase_NBD"/>
</dbReference>
<name>A0A914P9Q0_9BILA</name>
<evidence type="ECO:0000313" key="7">
    <source>
        <dbReference type="WBParaSite" id="PDA_v2.g14801.t1"/>
    </source>
</evidence>
<evidence type="ECO:0000256" key="1">
    <source>
        <dbReference type="ARBA" id="ARBA00007381"/>
    </source>
</evidence>
<evidence type="ECO:0000256" key="5">
    <source>
        <dbReference type="ARBA" id="ARBA00040503"/>
    </source>
</evidence>
<dbReference type="WBParaSite" id="PDA_v2.g14801.t1">
    <property type="protein sequence ID" value="PDA_v2.g14801.t1"/>
    <property type="gene ID" value="PDA_v2.g14801"/>
</dbReference>
<dbReference type="Gene3D" id="3.90.640.10">
    <property type="entry name" value="Actin, Chain A, domain 4"/>
    <property type="match status" value="1"/>
</dbReference>
<dbReference type="PRINTS" id="PR00301">
    <property type="entry name" value="HEATSHOCK70"/>
</dbReference>
<comment type="similarity">
    <text evidence="1">Belongs to the heat shock protein 70 family.</text>
</comment>
<keyword evidence="4" id="KW-0143">Chaperone</keyword>
<keyword evidence="6" id="KW-1185">Reference proteome</keyword>
<evidence type="ECO:0000313" key="6">
    <source>
        <dbReference type="Proteomes" id="UP000887578"/>
    </source>
</evidence>
<dbReference type="GO" id="GO:0140662">
    <property type="term" value="F:ATP-dependent protein folding chaperone"/>
    <property type="evidence" value="ECO:0007669"/>
    <property type="project" value="InterPro"/>
</dbReference>
<dbReference type="Gene3D" id="3.30.30.30">
    <property type="match status" value="1"/>
</dbReference>
<dbReference type="GO" id="GO:0034663">
    <property type="term" value="C:endoplasmic reticulum chaperone complex"/>
    <property type="evidence" value="ECO:0007669"/>
    <property type="project" value="TreeGrafter"/>
</dbReference>
<reference evidence="7" key="1">
    <citation type="submission" date="2022-11" db="UniProtKB">
        <authorList>
            <consortium name="WormBaseParasite"/>
        </authorList>
    </citation>
    <scope>IDENTIFICATION</scope>
</reference>
<sequence length="648" mass="74258">MVLLHVGLESFSNNACVFDSDNEQLRSLTIESIFKIENVKTDINDEYGCLCLCCSSEDSNESRKNFIKYAIQCGFENIEIIDELTALFFNALSGSTYKQSTNDLIYIIHNQKCFIWLKKEFETQLIKVVDEKDYVNLDNLIGEMVSDMGLKIHSHILMNDNSVDETVFKKLFIDFQYFNYTFESLAKGALTKALIMADNSLADISDVSTSLQRAFEIFIGKKRIMFFDFYQRLPFQESVELKNYKKNRILYILQEKNLSDYNEYEFRNVIGIDLGTARCFAACVRQSGIEIFDLDNISKRQLQSYVSFDEKTVKCGEVVVGRMRNCAKSTVYDCKRIIGKEFNEIKKEKSLWEFEIVNHNGYIQLEVEDCGKKTLKYPEEMFAALLKHIKQKATEFQGKELHEVVISCSVSFTKSQKDAIYISAMLAGWKKINLVTDSMASLLSYFYGQSIKKNTLLLVFDLGGGNLDVSVVEVGENNHLLMHLQGITDMGGRDFDHILFEYFKDKLNTKFNILVEKGSKYENKIHKLLLECEEIKCALSEVEHTDLAVDSYDPSSDEFITITREEFEILSVGLLKKIKKMIIENLYSYECNAARIDKVLQLGGGCRMPMIQKLIKETFTNAEILAAKNPEEMVALGAVQMVAIVNNF</sequence>
<keyword evidence="3" id="KW-0067">ATP-binding</keyword>
<proteinExistence type="inferred from homology"/>
<dbReference type="GO" id="GO:0030968">
    <property type="term" value="P:endoplasmic reticulum unfolded protein response"/>
    <property type="evidence" value="ECO:0007669"/>
    <property type="project" value="TreeGrafter"/>
</dbReference>
<keyword evidence="2" id="KW-0547">Nucleotide-binding</keyword>
<dbReference type="Pfam" id="PF00012">
    <property type="entry name" value="HSP70"/>
    <property type="match status" value="1"/>
</dbReference>
<protein>
    <recommendedName>
        <fullName evidence="5">Hypoxia up-regulated protein 1</fullName>
    </recommendedName>
</protein>